<gene>
    <name evidence="1" type="ORF">PLOB_00003508</name>
</gene>
<proteinExistence type="predicted"/>
<evidence type="ECO:0000313" key="1">
    <source>
        <dbReference type="EMBL" id="CAH3159171.1"/>
    </source>
</evidence>
<dbReference type="SUPFAM" id="SSF56219">
    <property type="entry name" value="DNase I-like"/>
    <property type="match status" value="1"/>
</dbReference>
<dbReference type="InterPro" id="IPR036691">
    <property type="entry name" value="Endo/exonu/phosph_ase_sf"/>
</dbReference>
<evidence type="ECO:0000313" key="2">
    <source>
        <dbReference type="Proteomes" id="UP001159405"/>
    </source>
</evidence>
<name>A0ABN8Q815_9CNID</name>
<sequence>MFSHLAEPTRVNHVSCLSLNARSIVNKRVELASCLSSISFDLVAVTETWLDSSINSAEIFPSTYHVHRKDRSGGGVLLACSQKISSIRTSELETDCEIMWCKM</sequence>
<keyword evidence="2" id="KW-1185">Reference proteome</keyword>
<dbReference type="Proteomes" id="UP001159405">
    <property type="component" value="Unassembled WGS sequence"/>
</dbReference>
<dbReference type="Gene3D" id="3.60.10.10">
    <property type="entry name" value="Endonuclease/exonuclease/phosphatase"/>
    <property type="match status" value="1"/>
</dbReference>
<accession>A0ABN8Q815</accession>
<reference evidence="1 2" key="1">
    <citation type="submission" date="2022-05" db="EMBL/GenBank/DDBJ databases">
        <authorList>
            <consortium name="Genoscope - CEA"/>
            <person name="William W."/>
        </authorList>
    </citation>
    <scope>NUCLEOTIDE SEQUENCE [LARGE SCALE GENOMIC DNA]</scope>
</reference>
<comment type="caution">
    <text evidence="1">The sequence shown here is derived from an EMBL/GenBank/DDBJ whole genome shotgun (WGS) entry which is preliminary data.</text>
</comment>
<protein>
    <submittedName>
        <fullName evidence="1">Uncharacterized protein</fullName>
    </submittedName>
</protein>
<organism evidence="1 2">
    <name type="scientific">Porites lobata</name>
    <dbReference type="NCBI Taxonomy" id="104759"/>
    <lineage>
        <taxon>Eukaryota</taxon>
        <taxon>Metazoa</taxon>
        <taxon>Cnidaria</taxon>
        <taxon>Anthozoa</taxon>
        <taxon>Hexacorallia</taxon>
        <taxon>Scleractinia</taxon>
        <taxon>Fungiina</taxon>
        <taxon>Poritidae</taxon>
        <taxon>Porites</taxon>
    </lineage>
</organism>
<dbReference type="EMBL" id="CALNXK010000113">
    <property type="protein sequence ID" value="CAH3159171.1"/>
    <property type="molecule type" value="Genomic_DNA"/>
</dbReference>